<evidence type="ECO:0000313" key="2">
    <source>
        <dbReference type="Proteomes" id="UP000064893"/>
    </source>
</evidence>
<dbReference type="RefSeq" id="WP_057953696.1">
    <property type="nucleotide sequence ID" value="NZ_CP013118.1"/>
</dbReference>
<dbReference type="KEGG" id="blq:L21SP5_02689"/>
<dbReference type="Pfam" id="PF19788">
    <property type="entry name" value="DUF6272"/>
    <property type="match status" value="1"/>
</dbReference>
<evidence type="ECO:0000313" key="1">
    <source>
        <dbReference type="EMBL" id="ALO16312.1"/>
    </source>
</evidence>
<dbReference type="Proteomes" id="UP000064893">
    <property type="component" value="Chromosome"/>
</dbReference>
<gene>
    <name evidence="1" type="ORF">L21SP5_02689</name>
</gene>
<protein>
    <recommendedName>
        <fullName evidence="3">Histidine kinase-, DNA gyrase B-, and HSP90-like ATPase</fullName>
    </recommendedName>
</protein>
<dbReference type="STRING" id="1307839.L21SP5_02689"/>
<sequence length="168" mass="19212">MGKTQENIIISYSGKLNYEIINELLEDLNNQMKNSDLTTLCRKRVYSAAVESLENILRHAKQTSEKHLPRFAVKENSDSIMIETCNLVSKDQRDELQEKIEYINANNNRLKQVFAEKLRNSHISKEGGAGLGVYIIGKNAGRKIAYSFDTVNEKESYFCLKIKILQHG</sequence>
<accession>A0A0S2I1N6</accession>
<name>A0A0S2I1N6_9BACT</name>
<keyword evidence="2" id="KW-1185">Reference proteome</keyword>
<dbReference type="AlphaFoldDB" id="A0A0S2I1N6"/>
<dbReference type="InterPro" id="IPR046239">
    <property type="entry name" value="DUF6272"/>
</dbReference>
<proteinExistence type="predicted"/>
<evidence type="ECO:0008006" key="3">
    <source>
        <dbReference type="Google" id="ProtNLM"/>
    </source>
</evidence>
<dbReference type="EMBL" id="CP013118">
    <property type="protein sequence ID" value="ALO16312.1"/>
    <property type="molecule type" value="Genomic_DNA"/>
</dbReference>
<dbReference type="NCBIfam" id="NF038262">
    <property type="entry name" value="SiaB_fam_kinase"/>
    <property type="match status" value="1"/>
</dbReference>
<reference evidence="1 2" key="1">
    <citation type="submission" date="2015-11" db="EMBL/GenBank/DDBJ databases">
        <title>Description and complete genome sequence of a novel strain predominating in hypersaline microbial mats and representing a new family of the Bacteriodetes phylum.</title>
        <authorList>
            <person name="Spring S."/>
            <person name="Bunk B."/>
            <person name="Sproer C."/>
            <person name="Klenk H.-P."/>
        </authorList>
    </citation>
    <scope>NUCLEOTIDE SEQUENCE [LARGE SCALE GENOMIC DNA]</scope>
    <source>
        <strain evidence="1 2">L21-Spi-D4</strain>
    </source>
</reference>
<organism evidence="1 2">
    <name type="scientific">Salinivirga cyanobacteriivorans</name>
    <dbReference type="NCBI Taxonomy" id="1307839"/>
    <lineage>
        <taxon>Bacteria</taxon>
        <taxon>Pseudomonadati</taxon>
        <taxon>Bacteroidota</taxon>
        <taxon>Bacteroidia</taxon>
        <taxon>Bacteroidales</taxon>
        <taxon>Salinivirgaceae</taxon>
        <taxon>Salinivirga</taxon>
    </lineage>
</organism>